<dbReference type="KEGG" id="paru:CYR75_07350"/>
<dbReference type="AlphaFoldDB" id="A0A2K9MER1"/>
<dbReference type="Proteomes" id="UP000234882">
    <property type="component" value="Chromosome"/>
</dbReference>
<evidence type="ECO:0008006" key="3">
    <source>
        <dbReference type="Google" id="ProtNLM"/>
    </source>
</evidence>
<evidence type="ECO:0000313" key="1">
    <source>
        <dbReference type="EMBL" id="AUM74110.1"/>
    </source>
</evidence>
<keyword evidence="2" id="KW-1185">Reference proteome</keyword>
<dbReference type="EMBL" id="CP025583">
    <property type="protein sequence ID" value="AUM74110.1"/>
    <property type="molecule type" value="Genomic_DNA"/>
</dbReference>
<reference evidence="2" key="1">
    <citation type="submission" date="2017-12" db="EMBL/GenBank/DDBJ databases">
        <title>Genomic analysis of Paracoccus sp. CBA4604.</title>
        <authorList>
            <person name="Roh S.W."/>
            <person name="Kim J.Y."/>
            <person name="Kim J.S."/>
        </authorList>
    </citation>
    <scope>NUCLEOTIDE SEQUENCE [LARGE SCALE GENOMIC DNA]</scope>
    <source>
        <strain evidence="2">CBA4604</strain>
    </source>
</reference>
<organism evidence="1 2">
    <name type="scientific">Paracoccus jeotgali</name>
    <dbReference type="NCBI Taxonomy" id="2065379"/>
    <lineage>
        <taxon>Bacteria</taxon>
        <taxon>Pseudomonadati</taxon>
        <taxon>Pseudomonadota</taxon>
        <taxon>Alphaproteobacteria</taxon>
        <taxon>Rhodobacterales</taxon>
        <taxon>Paracoccaceae</taxon>
        <taxon>Paracoccus</taxon>
    </lineage>
</organism>
<sequence length="221" mass="22896">MALSACADGRGQVLDPRYRFDSATSYDQYRATREVALTGRAPAPQTVPMTRPFEAPTPEMIQTPTLWERVRGTTTGVAQVATAPIRGNRAPKTGGAYVDPATGKRLPSARVPVKRAARVAVVAPVAAPVAGPVAGTTTPGVDLLATYAMGQQHPMGMQVYARSGGSAVVASQACAAYAEAGQAQLAFLAQGGPQLDPLGLDPDGDGYVCGWEPGPYRQGAM</sequence>
<protein>
    <recommendedName>
        <fullName evidence="3">Excalibur calcium-binding domain-containing protein</fullName>
    </recommendedName>
</protein>
<proteinExistence type="predicted"/>
<evidence type="ECO:0000313" key="2">
    <source>
        <dbReference type="Proteomes" id="UP000234882"/>
    </source>
</evidence>
<gene>
    <name evidence="1" type="ORF">CYR75_07350</name>
</gene>
<name>A0A2K9MER1_9RHOB</name>
<accession>A0A2K9MER1</accession>